<feature type="transmembrane region" description="Helical" evidence="1">
    <location>
        <begin position="12"/>
        <end position="32"/>
    </location>
</feature>
<accession>A0A9D1MJ69</accession>
<protein>
    <submittedName>
        <fullName evidence="2">Uncharacterized protein</fullName>
    </submittedName>
</protein>
<gene>
    <name evidence="2" type="ORF">IAB69_02315</name>
</gene>
<organism evidence="2 3">
    <name type="scientific">Candidatus Coproplasma excrementigallinarum</name>
    <dbReference type="NCBI Taxonomy" id="2840747"/>
    <lineage>
        <taxon>Bacteria</taxon>
        <taxon>Bacillati</taxon>
        <taxon>Bacillota</taxon>
        <taxon>Clostridia</taxon>
        <taxon>Eubacteriales</taxon>
        <taxon>Candidatus Coproplasma</taxon>
    </lineage>
</organism>
<feature type="transmembrane region" description="Helical" evidence="1">
    <location>
        <begin position="44"/>
        <end position="63"/>
    </location>
</feature>
<keyword evidence="1" id="KW-1133">Transmembrane helix</keyword>
<dbReference type="PROSITE" id="PS51257">
    <property type="entry name" value="PROKAR_LIPOPROTEIN"/>
    <property type="match status" value="1"/>
</dbReference>
<dbReference type="AlphaFoldDB" id="A0A9D1MJ69"/>
<reference evidence="2" key="2">
    <citation type="journal article" date="2021" name="PeerJ">
        <title>Extensive microbial diversity within the chicken gut microbiome revealed by metagenomics and culture.</title>
        <authorList>
            <person name="Gilroy R."/>
            <person name="Ravi A."/>
            <person name="Getino M."/>
            <person name="Pursley I."/>
            <person name="Horton D.L."/>
            <person name="Alikhan N.F."/>
            <person name="Baker D."/>
            <person name="Gharbi K."/>
            <person name="Hall N."/>
            <person name="Watson M."/>
            <person name="Adriaenssens E.M."/>
            <person name="Foster-Nyarko E."/>
            <person name="Jarju S."/>
            <person name="Secka A."/>
            <person name="Antonio M."/>
            <person name="Oren A."/>
            <person name="Chaudhuri R.R."/>
            <person name="La Ragione R."/>
            <person name="Hildebrand F."/>
            <person name="Pallen M.J."/>
        </authorList>
    </citation>
    <scope>NUCLEOTIDE SEQUENCE</scope>
    <source>
        <strain evidence="2">CHK195-12923</strain>
    </source>
</reference>
<evidence type="ECO:0000256" key="1">
    <source>
        <dbReference type="SAM" id="Phobius"/>
    </source>
</evidence>
<comment type="caution">
    <text evidence="2">The sequence shown here is derived from an EMBL/GenBank/DDBJ whole genome shotgun (WGS) entry which is preliminary data.</text>
</comment>
<evidence type="ECO:0000313" key="3">
    <source>
        <dbReference type="Proteomes" id="UP000824110"/>
    </source>
</evidence>
<reference evidence="2" key="1">
    <citation type="submission" date="2020-10" db="EMBL/GenBank/DDBJ databases">
        <authorList>
            <person name="Gilroy R."/>
        </authorList>
    </citation>
    <scope>NUCLEOTIDE SEQUENCE</scope>
    <source>
        <strain evidence="2">CHK195-12923</strain>
    </source>
</reference>
<keyword evidence="1" id="KW-0472">Membrane</keyword>
<evidence type="ECO:0000313" key="2">
    <source>
        <dbReference type="EMBL" id="HIU61465.1"/>
    </source>
</evidence>
<keyword evidence="1" id="KW-0812">Transmembrane</keyword>
<dbReference type="EMBL" id="DVNE01000022">
    <property type="protein sequence ID" value="HIU61465.1"/>
    <property type="molecule type" value="Genomic_DNA"/>
</dbReference>
<name>A0A9D1MJ69_9FIRM</name>
<dbReference type="Proteomes" id="UP000824110">
    <property type="component" value="Unassembled WGS sequence"/>
</dbReference>
<sequence length="83" mass="9292">MKKYILPTAAILAVAACAGIFIVVYFVPVNFSADQTADRLWREVLPRIALSLAMFALVLLCGYKKIFYIKTDGADYQNNQQDT</sequence>
<proteinExistence type="predicted"/>